<evidence type="ECO:0008006" key="3">
    <source>
        <dbReference type="Google" id="ProtNLM"/>
    </source>
</evidence>
<accession>A0A0U3B5K6</accession>
<gene>
    <name evidence="1" type="ORF">AT746_00745</name>
</gene>
<sequence>MRILLIEADRQLCQQLALVLQSGGGYKVTQVSSAQQAVPLLLSQQFDLAVGRAAALCQLPVQLTRIGFGARPDEKPPRCLGWIDSVMPLPGFAEQVRQLWQQHTTGSDQ</sequence>
<dbReference type="Gene3D" id="3.40.50.2300">
    <property type="match status" value="1"/>
</dbReference>
<evidence type="ECO:0000313" key="1">
    <source>
        <dbReference type="EMBL" id="ALS96949.1"/>
    </source>
</evidence>
<dbReference type="InterPro" id="IPR011006">
    <property type="entry name" value="CheY-like_superfamily"/>
</dbReference>
<proteinExistence type="predicted"/>
<dbReference type="KEGG" id="lal:AT746_00745"/>
<dbReference type="SUPFAM" id="SSF52172">
    <property type="entry name" value="CheY-like"/>
    <property type="match status" value="1"/>
</dbReference>
<dbReference type="OrthoDB" id="6387113at2"/>
<evidence type="ECO:0000313" key="2">
    <source>
        <dbReference type="Proteomes" id="UP000068447"/>
    </source>
</evidence>
<protein>
    <recommendedName>
        <fullName evidence="3">Response regulatory domain-containing protein</fullName>
    </recommendedName>
</protein>
<dbReference type="STRING" id="1526571.AT746_00745"/>
<dbReference type="Proteomes" id="UP000068447">
    <property type="component" value="Chromosome"/>
</dbReference>
<dbReference type="EMBL" id="CP013650">
    <property type="protein sequence ID" value="ALS96949.1"/>
    <property type="molecule type" value="Genomic_DNA"/>
</dbReference>
<reference evidence="1 2" key="1">
    <citation type="submission" date="2015-12" db="EMBL/GenBank/DDBJ databases">
        <title>Complete genome of Lacimicrobium alkaliphilum KCTC 32984.</title>
        <authorList>
            <person name="Kim S.-G."/>
            <person name="Lee Y.-J."/>
        </authorList>
    </citation>
    <scope>NUCLEOTIDE SEQUENCE [LARGE SCALE GENOMIC DNA]</scope>
    <source>
        <strain evidence="1 2">YelD216</strain>
    </source>
</reference>
<name>A0A0U3B5K6_9ALTE</name>
<dbReference type="AlphaFoldDB" id="A0A0U3B5K6"/>
<organism evidence="1 2">
    <name type="scientific">Lacimicrobium alkaliphilum</name>
    <dbReference type="NCBI Taxonomy" id="1526571"/>
    <lineage>
        <taxon>Bacteria</taxon>
        <taxon>Pseudomonadati</taxon>
        <taxon>Pseudomonadota</taxon>
        <taxon>Gammaproteobacteria</taxon>
        <taxon>Alteromonadales</taxon>
        <taxon>Alteromonadaceae</taxon>
        <taxon>Lacimicrobium</taxon>
    </lineage>
</organism>
<keyword evidence="2" id="KW-1185">Reference proteome</keyword>
<dbReference type="RefSeq" id="WP_062475050.1">
    <property type="nucleotide sequence ID" value="NZ_CP013650.1"/>
</dbReference>